<name>A0A1F4NRX1_UNCK3</name>
<comment type="caution">
    <text evidence="1">The sequence shown here is derived from an EMBL/GenBank/DDBJ whole genome shotgun (WGS) entry which is preliminary data.</text>
</comment>
<sequence>MQNKIQKLLEVQAERNRQALILGAVLFFAAVMSVGTIEIANAANTANSNVAQNVTGGSLDIDDAPDNINFTNGALGADNSPANTGTNDVQTNDTRGTLAGWSLTGYFATDFWSSGNAYSMAINDSGTLRMFWDPENAVISEITGDAGGAVAGTSTDFSGIASGNSLTLMNSNNGQANKGAGAYNLVNLVFLYDIPDVGYATSYTTTLTLTIA</sequence>
<evidence type="ECO:0000313" key="2">
    <source>
        <dbReference type="Proteomes" id="UP000176651"/>
    </source>
</evidence>
<protein>
    <recommendedName>
        <fullName evidence="3">WxL domain-containing protein</fullName>
    </recommendedName>
</protein>
<dbReference type="STRING" id="1798535.A2V68_00060"/>
<gene>
    <name evidence="1" type="ORF">A2V68_00060</name>
</gene>
<dbReference type="EMBL" id="META01000007">
    <property type="protein sequence ID" value="OGB73997.1"/>
    <property type="molecule type" value="Genomic_DNA"/>
</dbReference>
<evidence type="ECO:0000313" key="1">
    <source>
        <dbReference type="EMBL" id="OGB73997.1"/>
    </source>
</evidence>
<proteinExistence type="predicted"/>
<accession>A0A1F4NRX1</accession>
<dbReference type="Proteomes" id="UP000176651">
    <property type="component" value="Unassembled WGS sequence"/>
</dbReference>
<organism evidence="1 2">
    <name type="scientific">candidate division Kazan bacterium RBG_13_50_9</name>
    <dbReference type="NCBI Taxonomy" id="1798535"/>
    <lineage>
        <taxon>Bacteria</taxon>
        <taxon>Bacteria division Kazan-3B-28</taxon>
    </lineage>
</organism>
<evidence type="ECO:0008006" key="3">
    <source>
        <dbReference type="Google" id="ProtNLM"/>
    </source>
</evidence>
<reference evidence="1 2" key="1">
    <citation type="journal article" date="2016" name="Nat. Commun.">
        <title>Thousands of microbial genomes shed light on interconnected biogeochemical processes in an aquifer system.</title>
        <authorList>
            <person name="Anantharaman K."/>
            <person name="Brown C.T."/>
            <person name="Hug L.A."/>
            <person name="Sharon I."/>
            <person name="Castelle C.J."/>
            <person name="Probst A.J."/>
            <person name="Thomas B.C."/>
            <person name="Singh A."/>
            <person name="Wilkins M.J."/>
            <person name="Karaoz U."/>
            <person name="Brodie E.L."/>
            <person name="Williams K.H."/>
            <person name="Hubbard S.S."/>
            <person name="Banfield J.F."/>
        </authorList>
    </citation>
    <scope>NUCLEOTIDE SEQUENCE [LARGE SCALE GENOMIC DNA]</scope>
</reference>
<dbReference type="AlphaFoldDB" id="A0A1F4NRX1"/>